<evidence type="ECO:0000256" key="2">
    <source>
        <dbReference type="ARBA" id="ARBA00022448"/>
    </source>
</evidence>
<dbReference type="Gene3D" id="3.10.105.10">
    <property type="entry name" value="Dipeptide-binding Protein, Domain 3"/>
    <property type="match status" value="1"/>
</dbReference>
<comment type="similarity">
    <text evidence="1">Belongs to the bacterial solute-binding protein 5 family.</text>
</comment>
<evidence type="ECO:0000256" key="1">
    <source>
        <dbReference type="ARBA" id="ARBA00005695"/>
    </source>
</evidence>
<evidence type="ECO:0000256" key="3">
    <source>
        <dbReference type="ARBA" id="ARBA00022729"/>
    </source>
</evidence>
<comment type="caution">
    <text evidence="5">The sequence shown here is derived from an EMBL/GenBank/DDBJ whole genome shotgun (WGS) entry which is preliminary data.</text>
</comment>
<proteinExistence type="inferred from homology"/>
<accession>X1PCF1</accession>
<dbReference type="PANTHER" id="PTHR30290">
    <property type="entry name" value="PERIPLASMIC BINDING COMPONENT OF ABC TRANSPORTER"/>
    <property type="match status" value="1"/>
</dbReference>
<keyword evidence="3" id="KW-0732">Signal</keyword>
<dbReference type="Gene3D" id="3.40.190.10">
    <property type="entry name" value="Periplasmic binding protein-like II"/>
    <property type="match status" value="1"/>
</dbReference>
<dbReference type="Gene3D" id="3.90.76.10">
    <property type="entry name" value="Dipeptide-binding Protein, Domain 1"/>
    <property type="match status" value="1"/>
</dbReference>
<feature type="non-terminal residue" evidence="5">
    <location>
        <position position="1"/>
    </location>
</feature>
<evidence type="ECO:0000259" key="4">
    <source>
        <dbReference type="Pfam" id="PF00496"/>
    </source>
</evidence>
<dbReference type="AlphaFoldDB" id="X1PCF1"/>
<feature type="domain" description="Solute-binding protein family 5" evidence="4">
    <location>
        <begin position="2"/>
        <end position="236"/>
    </location>
</feature>
<reference evidence="5" key="1">
    <citation type="journal article" date="2014" name="Front. Microbiol.">
        <title>High frequency of phylogenetically diverse reductive dehalogenase-homologous genes in deep subseafloor sedimentary metagenomes.</title>
        <authorList>
            <person name="Kawai M."/>
            <person name="Futagami T."/>
            <person name="Toyoda A."/>
            <person name="Takaki Y."/>
            <person name="Nishi S."/>
            <person name="Hori S."/>
            <person name="Arai W."/>
            <person name="Tsubouchi T."/>
            <person name="Morono Y."/>
            <person name="Uchiyama I."/>
            <person name="Ito T."/>
            <person name="Fujiyama A."/>
            <person name="Inagaki F."/>
            <person name="Takami H."/>
        </authorList>
    </citation>
    <scope>NUCLEOTIDE SEQUENCE</scope>
    <source>
        <strain evidence="5">Expedition CK06-06</strain>
    </source>
</reference>
<dbReference type="GO" id="GO:1904680">
    <property type="term" value="F:peptide transmembrane transporter activity"/>
    <property type="evidence" value="ECO:0007669"/>
    <property type="project" value="TreeGrafter"/>
</dbReference>
<dbReference type="PANTHER" id="PTHR30290:SF9">
    <property type="entry name" value="OLIGOPEPTIDE-BINDING PROTEIN APPA"/>
    <property type="match status" value="1"/>
</dbReference>
<evidence type="ECO:0000313" key="5">
    <source>
        <dbReference type="EMBL" id="GAI36705.1"/>
    </source>
</evidence>
<dbReference type="InterPro" id="IPR000914">
    <property type="entry name" value="SBP_5_dom"/>
</dbReference>
<gene>
    <name evidence="5" type="ORF">S06H3_47766</name>
</gene>
<dbReference type="SUPFAM" id="SSF53850">
    <property type="entry name" value="Periplasmic binding protein-like II"/>
    <property type="match status" value="1"/>
</dbReference>
<dbReference type="GO" id="GO:0015833">
    <property type="term" value="P:peptide transport"/>
    <property type="evidence" value="ECO:0007669"/>
    <property type="project" value="TreeGrafter"/>
</dbReference>
<dbReference type="EMBL" id="BARV01030029">
    <property type="protein sequence ID" value="GAI36705.1"/>
    <property type="molecule type" value="Genomic_DNA"/>
</dbReference>
<name>X1PCF1_9ZZZZ</name>
<dbReference type="Pfam" id="PF00496">
    <property type="entry name" value="SBP_bac_5"/>
    <property type="match status" value="1"/>
</dbReference>
<dbReference type="InterPro" id="IPR039424">
    <property type="entry name" value="SBP_5"/>
</dbReference>
<keyword evidence="2" id="KW-0813">Transport</keyword>
<protein>
    <recommendedName>
        <fullName evidence="4">Solute-binding protein family 5 domain-containing protein</fullName>
    </recommendedName>
</protein>
<sequence>AVVDETTFTITRQTVDPEFIYNVRTLTPYPKYIAVRYEGDIDAFTQAPEFNNLTYTGNLGPYKFVEWVRNDKFVLARNPEYYLGKDVGAPYFENYIVKIFGTPATVHAALEAGDITYTGIDPDKVGKFKKMDWINIHTVPTSGYLLMAYNFRDNGWEGLKQKEVRQALSMAVSKEMLIDQVLYGFGEPAFSFIPKPSPWYVDEGIAKYGVAPLLDKEKAKEMMLEAGYAIKKADGSIEVTDREGKPLKLSLVTNSG</sequence>
<feature type="non-terminal residue" evidence="5">
    <location>
        <position position="256"/>
    </location>
</feature>
<organism evidence="5">
    <name type="scientific">marine sediment metagenome</name>
    <dbReference type="NCBI Taxonomy" id="412755"/>
    <lineage>
        <taxon>unclassified sequences</taxon>
        <taxon>metagenomes</taxon>
        <taxon>ecological metagenomes</taxon>
    </lineage>
</organism>
<dbReference type="CDD" id="cd00995">
    <property type="entry name" value="PBP2_NikA_DppA_OppA_like"/>
    <property type="match status" value="1"/>
</dbReference>